<dbReference type="Proteomes" id="UP000472273">
    <property type="component" value="Unplaced"/>
</dbReference>
<feature type="compositionally biased region" description="Low complexity" evidence="2">
    <location>
        <begin position="353"/>
        <end position="368"/>
    </location>
</feature>
<gene>
    <name evidence="4" type="primary">SPATA2L</name>
</gene>
<feature type="compositionally biased region" description="Low complexity" evidence="2">
    <location>
        <begin position="335"/>
        <end position="346"/>
    </location>
</feature>
<accession>A0A670Z0S0</accession>
<dbReference type="OrthoDB" id="9837000at2759"/>
<evidence type="ECO:0000313" key="5">
    <source>
        <dbReference type="Proteomes" id="UP000472273"/>
    </source>
</evidence>
<evidence type="ECO:0000256" key="2">
    <source>
        <dbReference type="SAM" id="MobiDB-lite"/>
    </source>
</evidence>
<organism evidence="4 5">
    <name type="scientific">Pseudonaja textilis</name>
    <name type="common">Eastern brown snake</name>
    <dbReference type="NCBI Taxonomy" id="8673"/>
    <lineage>
        <taxon>Eukaryota</taxon>
        <taxon>Metazoa</taxon>
        <taxon>Chordata</taxon>
        <taxon>Craniata</taxon>
        <taxon>Vertebrata</taxon>
        <taxon>Euteleostomi</taxon>
        <taxon>Lepidosauria</taxon>
        <taxon>Squamata</taxon>
        <taxon>Bifurcata</taxon>
        <taxon>Unidentata</taxon>
        <taxon>Episquamata</taxon>
        <taxon>Toxicofera</taxon>
        <taxon>Serpentes</taxon>
        <taxon>Colubroidea</taxon>
        <taxon>Elapidae</taxon>
        <taxon>Hydrophiinae</taxon>
        <taxon>Pseudonaja</taxon>
    </lineage>
</organism>
<dbReference type="Pfam" id="PF21388">
    <property type="entry name" value="SPATA2_PUB-like"/>
    <property type="match status" value="1"/>
</dbReference>
<reference evidence="4" key="2">
    <citation type="submission" date="2025-09" db="UniProtKB">
        <authorList>
            <consortium name="Ensembl"/>
        </authorList>
    </citation>
    <scope>IDENTIFICATION</scope>
</reference>
<feature type="region of interest" description="Disordered" evidence="2">
    <location>
        <begin position="267"/>
        <end position="290"/>
    </location>
</feature>
<dbReference type="GO" id="GO:0005737">
    <property type="term" value="C:cytoplasm"/>
    <property type="evidence" value="ECO:0007669"/>
    <property type="project" value="TreeGrafter"/>
</dbReference>
<comment type="similarity">
    <text evidence="1">Belongs to the SPATA2 family.</text>
</comment>
<dbReference type="GeneTree" id="ENSGT00530000063956"/>
<dbReference type="Ensembl" id="ENSPTXT00000015060.1">
    <property type="protein sequence ID" value="ENSPTXP00000014601.1"/>
    <property type="gene ID" value="ENSPTXG00000010109.1"/>
</dbReference>
<evidence type="ECO:0000256" key="1">
    <source>
        <dbReference type="ARBA" id="ARBA00038142"/>
    </source>
</evidence>
<protein>
    <submittedName>
        <fullName evidence="4">Spermatosis associated 2 like</fullName>
    </submittedName>
</protein>
<sequence>MEAGPGLQEEYRRCLERDFRRGHVGPCSDASLKDLLWHHLLEDPELHCSLDGEDTLATLATALRGHLDAKGALRDLARAFEVLELAAVNLYFFPWRKEFATIKTFSGVYVHVLQGVLPEADLARSFRRLGYVQQDRLHLVNSRLPPSANLLCAACCFFAARVECQILAKIVEELEPRVVPPDELLRARKEARGSLERCVAKLQSLTRWPRSREVRSDLAGGFDLYRESAEGHGFYREPAGSRLWGQETSSSSLSECGSPRLLRRSPQPLAECRSEPPWSRESSCGNGVLGSDAPDLATSFSFISLRRELSRTSEADFPAQLGSPFLFSGLGGYESSDPPSQATSSPASPPSRQPRSLHLSPASLHSSPQGLSPEPAHYQMHSCLLPGALPGSCCNTCRLLHVSSCDGAQVCRNRHHLVEELQSEKQQRLWLQRTEVDRLLREGAGPWQ</sequence>
<dbReference type="GeneID" id="113448982"/>
<dbReference type="PANTHER" id="PTHR15326">
    <property type="entry name" value="SPERMATOGENESIS-ASSOCIATED PROTEIN 2/TAMOZHENNIC"/>
    <property type="match status" value="1"/>
</dbReference>
<feature type="region of interest" description="Disordered" evidence="2">
    <location>
        <begin position="328"/>
        <end position="373"/>
    </location>
</feature>
<dbReference type="InterPro" id="IPR048839">
    <property type="entry name" value="SPATA2_PUB-like"/>
</dbReference>
<dbReference type="Gene3D" id="1.20.58.2190">
    <property type="match status" value="1"/>
</dbReference>
<dbReference type="CTD" id="124044"/>
<evidence type="ECO:0000313" key="4">
    <source>
        <dbReference type="Ensembl" id="ENSPTXP00000014601.1"/>
    </source>
</evidence>
<evidence type="ECO:0000259" key="3">
    <source>
        <dbReference type="Pfam" id="PF21388"/>
    </source>
</evidence>
<dbReference type="KEGG" id="ptex:113448982"/>
<reference evidence="4" key="1">
    <citation type="submission" date="2025-08" db="UniProtKB">
        <authorList>
            <consortium name="Ensembl"/>
        </authorList>
    </citation>
    <scope>IDENTIFICATION</scope>
</reference>
<keyword evidence="5" id="KW-1185">Reference proteome</keyword>
<dbReference type="AlphaFoldDB" id="A0A670Z0S0"/>
<dbReference type="OMA" id="LPTCRPG"/>
<dbReference type="RefSeq" id="XP_026575639.1">
    <property type="nucleotide sequence ID" value="XM_026719854.1"/>
</dbReference>
<name>A0A670Z0S0_PSETE</name>
<proteinExistence type="inferred from homology"/>
<feature type="domain" description="Spermatogenesis-associated protein 2 PUB-like" evidence="3">
    <location>
        <begin position="71"/>
        <end position="198"/>
    </location>
</feature>
<dbReference type="PANTHER" id="PTHR15326:SF7">
    <property type="entry name" value="SPERMATOGENESIS-ASSOCIATED PROTEIN 2-LIKE PROTEIN"/>
    <property type="match status" value="1"/>
</dbReference>